<dbReference type="InterPro" id="IPR005498">
    <property type="entry name" value="T4SS_VirB10/TraB/TrbI"/>
</dbReference>
<keyword evidence="7" id="KW-1185">Reference proteome</keyword>
<dbReference type="CDD" id="cd16431">
    <property type="entry name" value="IcmE"/>
    <property type="match status" value="1"/>
</dbReference>
<dbReference type="InterPro" id="IPR049855">
    <property type="entry name" value="DotG/IcmE-like_C"/>
</dbReference>
<evidence type="ECO:0000256" key="2">
    <source>
        <dbReference type="ARBA" id="ARBA00010265"/>
    </source>
</evidence>
<dbReference type="AlphaFoldDB" id="A0A1I2UTK7"/>
<evidence type="ECO:0000256" key="4">
    <source>
        <dbReference type="ARBA" id="ARBA00022989"/>
    </source>
</evidence>
<dbReference type="Gene3D" id="2.40.128.260">
    <property type="entry name" value="Type IV secretion system, VirB10/TraB/TrbI"/>
    <property type="match status" value="1"/>
</dbReference>
<keyword evidence="4" id="KW-1133">Transmembrane helix</keyword>
<evidence type="ECO:0000256" key="5">
    <source>
        <dbReference type="ARBA" id="ARBA00023136"/>
    </source>
</evidence>
<dbReference type="GO" id="GO:0016020">
    <property type="term" value="C:membrane"/>
    <property type="evidence" value="ECO:0007669"/>
    <property type="project" value="UniProtKB-SubCell"/>
</dbReference>
<reference evidence="7" key="1">
    <citation type="submission" date="2016-10" db="EMBL/GenBank/DDBJ databases">
        <authorList>
            <person name="Varghese N."/>
            <person name="Submissions S."/>
        </authorList>
    </citation>
    <scope>NUCLEOTIDE SEQUENCE [LARGE SCALE GENOMIC DNA]</scope>
    <source>
        <strain evidence="7">Gh-105</strain>
    </source>
</reference>
<dbReference type="InterPro" id="IPR042217">
    <property type="entry name" value="T4SS_VirB10/TrbI"/>
</dbReference>
<sequence length="427" mass="44271">MLDTKQTAALGGVVLMVALGSAAFILSEAPGVDKGIGGASEIRGQTPNPPNNMMKPVGKAEADRRAGVNQQAADEKAGAGKPYVAPAVIAESRGATLGELPDAAPEKPAEPAPAPVPEKIVYRDREVVHTVYKDAPVQPTADPEQVAAINEQIKALLKPNPGGFLVRSFAKGEREKPPEARAAAAPVETGPFGPGIRHATVARAGDVAYAVLDRGFNSDDPAAPIFATIVDLDERQQPGPLNGIRLMGQIVYTQTQASIRFTTMILQDGRQGPMQAIAITVDQARTGVAEDVDNHVLERYGGLVVAGLIQGVGQVGQQLTQLNTDTTFGDGFAVQSGRKINWLTAGMGAAAPVGQAMSAAAARSFSRPPTLSSSVNFPIGIVFLQPVVVPLDAARVAAGAGTGYGPDPAYGAGYRPETLPASYARRP</sequence>
<comment type="subcellular location">
    <subcellularLocation>
        <location evidence="1">Membrane</location>
        <topology evidence="1">Single-pass membrane protein</topology>
    </subcellularLocation>
</comment>
<protein>
    <submittedName>
        <fullName evidence="6">Intracellular multiplication protein IcmE</fullName>
    </submittedName>
</protein>
<dbReference type="RefSeq" id="WP_091971931.1">
    <property type="nucleotide sequence ID" value="NZ_FOPM01000011.1"/>
</dbReference>
<evidence type="ECO:0000256" key="3">
    <source>
        <dbReference type="ARBA" id="ARBA00022692"/>
    </source>
</evidence>
<accession>A0A1I2UTK7</accession>
<evidence type="ECO:0000313" key="7">
    <source>
        <dbReference type="Proteomes" id="UP000199229"/>
    </source>
</evidence>
<evidence type="ECO:0000256" key="1">
    <source>
        <dbReference type="ARBA" id="ARBA00004167"/>
    </source>
</evidence>
<keyword evidence="3" id="KW-0812">Transmembrane</keyword>
<keyword evidence="5" id="KW-0472">Membrane</keyword>
<organism evidence="6 7">
    <name type="scientific">Methylobacterium gossipiicola</name>
    <dbReference type="NCBI Taxonomy" id="582675"/>
    <lineage>
        <taxon>Bacteria</taxon>
        <taxon>Pseudomonadati</taxon>
        <taxon>Pseudomonadota</taxon>
        <taxon>Alphaproteobacteria</taxon>
        <taxon>Hyphomicrobiales</taxon>
        <taxon>Methylobacteriaceae</taxon>
        <taxon>Methylobacterium</taxon>
    </lineage>
</organism>
<dbReference type="STRING" id="582675.SAMN05192565_11125"/>
<comment type="similarity">
    <text evidence="2">Belongs to the TrbI/VirB10 family.</text>
</comment>
<dbReference type="EMBL" id="FOPM01000011">
    <property type="protein sequence ID" value="SFG78316.1"/>
    <property type="molecule type" value="Genomic_DNA"/>
</dbReference>
<proteinExistence type="inferred from homology"/>
<dbReference type="Proteomes" id="UP000199229">
    <property type="component" value="Unassembled WGS sequence"/>
</dbReference>
<dbReference type="OrthoDB" id="8005933at2"/>
<dbReference type="Pfam" id="PF03743">
    <property type="entry name" value="TrbI"/>
    <property type="match status" value="1"/>
</dbReference>
<name>A0A1I2UTK7_9HYPH</name>
<evidence type="ECO:0000313" key="6">
    <source>
        <dbReference type="EMBL" id="SFG78316.1"/>
    </source>
</evidence>
<gene>
    <name evidence="6" type="ORF">SAMN05192565_11125</name>
</gene>